<dbReference type="AlphaFoldDB" id="A0A929MPL0"/>
<organism evidence="1 2">
    <name type="scientific">Abiotrophia defectiva</name>
    <name type="common">Streptococcus defectivus</name>
    <dbReference type="NCBI Taxonomy" id="46125"/>
    <lineage>
        <taxon>Bacteria</taxon>
        <taxon>Bacillati</taxon>
        <taxon>Bacillota</taxon>
        <taxon>Bacilli</taxon>
        <taxon>Lactobacillales</taxon>
        <taxon>Aerococcaceae</taxon>
        <taxon>Abiotrophia</taxon>
    </lineage>
</organism>
<name>A0A929MPL0_ABIDE</name>
<gene>
    <name evidence="1" type="ORF">HXK00_04860</name>
</gene>
<protein>
    <submittedName>
        <fullName evidence="1">Uncharacterized protein</fullName>
    </submittedName>
</protein>
<dbReference type="RefSeq" id="WP_268442555.1">
    <property type="nucleotide sequence ID" value="NZ_CAUQPX010000002.1"/>
</dbReference>
<evidence type="ECO:0000313" key="1">
    <source>
        <dbReference type="EMBL" id="MBF0934959.1"/>
    </source>
</evidence>
<comment type="caution">
    <text evidence="1">The sequence shown here is derived from an EMBL/GenBank/DDBJ whole genome shotgun (WGS) entry which is preliminary data.</text>
</comment>
<proteinExistence type="predicted"/>
<dbReference type="Proteomes" id="UP000757900">
    <property type="component" value="Unassembled WGS sequence"/>
</dbReference>
<accession>A0A929MPL0</accession>
<dbReference type="EMBL" id="JABZFV010000099">
    <property type="protein sequence ID" value="MBF0934959.1"/>
    <property type="molecule type" value="Genomic_DNA"/>
</dbReference>
<sequence length="77" mass="8970">MTYLNINLKLEELTEAVLNSDMNTLMKSLAITVFNAYMEEERQWTLSIGTLKLQVPHLHGGIWSTDEHCSLKYLYHQ</sequence>
<evidence type="ECO:0000313" key="2">
    <source>
        <dbReference type="Proteomes" id="UP000757900"/>
    </source>
</evidence>
<reference evidence="1" key="1">
    <citation type="submission" date="2020-04" db="EMBL/GenBank/DDBJ databases">
        <title>Deep metagenomics examines the oral microbiome during advanced dental caries in children, revealing novel taxa and co-occurrences with host molecules.</title>
        <authorList>
            <person name="Baker J.L."/>
            <person name="Morton J.T."/>
            <person name="Dinis M."/>
            <person name="Alvarez R."/>
            <person name="Tran N.C."/>
            <person name="Knight R."/>
            <person name="Edlund A."/>
        </authorList>
    </citation>
    <scope>NUCLEOTIDE SEQUENCE</scope>
    <source>
        <strain evidence="1">JCVI_23_bin.16</strain>
    </source>
</reference>